<accession>A0A2U3N5H7</accession>
<proteinExistence type="predicted"/>
<reference evidence="1 2" key="1">
    <citation type="submission" date="2017-01" db="EMBL/GenBank/DDBJ databases">
        <authorList>
            <consortium name="Urmite Genomes"/>
        </authorList>
    </citation>
    <scope>NUCLEOTIDE SEQUENCE [LARGE SCALE GENOMIC DNA]</scope>
    <source>
        <strain evidence="1 2">AB308</strain>
    </source>
</reference>
<keyword evidence="2" id="KW-1185">Reference proteome</keyword>
<name>A0A2U3N5H7_9MYCO</name>
<dbReference type="AlphaFoldDB" id="A0A2U3N5H7"/>
<dbReference type="RefSeq" id="WP_157900881.1">
    <property type="nucleotide sequence ID" value="NZ_LT717697.1"/>
</dbReference>
<dbReference type="Proteomes" id="UP000241595">
    <property type="component" value="Unassembled WGS sequence"/>
</dbReference>
<evidence type="ECO:0000313" key="2">
    <source>
        <dbReference type="Proteomes" id="UP000241595"/>
    </source>
</evidence>
<gene>
    <name evidence="1" type="ORF">MTAB308_129</name>
</gene>
<protein>
    <submittedName>
        <fullName evidence="1">Mycobacterium terramassiliense ORFan</fullName>
    </submittedName>
</protein>
<sequence length="227" mass="24188">MNVAGALARAMPDGLLDADSIVSRLNEMVNTLPALAGASGESDDALGGLTFADISQGASVDDIADYLNVDPFPEFARPVLLSDFVVSGRAGVPKFGRAEVEAFLAEVREGDPGYVRSWLEFAPIPSEDDAWVAYPQNTSFSLEFQLILPVIQDADDTRLLSLDTGLDVKTGRVLHAALIDPAAGCDPGVVGVGWDLKEKCLRRTCQGDCGDSWKLVRGEMRLVGCVC</sequence>
<evidence type="ECO:0000313" key="1">
    <source>
        <dbReference type="EMBL" id="SPM26654.1"/>
    </source>
</evidence>
<dbReference type="EMBL" id="FTRV01000008">
    <property type="protein sequence ID" value="SPM26654.1"/>
    <property type="molecule type" value="Genomic_DNA"/>
</dbReference>
<organism evidence="1 2">
    <name type="scientific">Mycobacterium terramassiliense</name>
    <dbReference type="NCBI Taxonomy" id="1841859"/>
    <lineage>
        <taxon>Bacteria</taxon>
        <taxon>Bacillati</taxon>
        <taxon>Actinomycetota</taxon>
        <taxon>Actinomycetes</taxon>
        <taxon>Mycobacteriales</taxon>
        <taxon>Mycobacteriaceae</taxon>
        <taxon>Mycobacterium</taxon>
    </lineage>
</organism>